<gene>
    <name evidence="1" type="ORF">EDC54_102244</name>
</gene>
<proteinExistence type="predicted"/>
<dbReference type="AlphaFoldDB" id="A0A4R3VTW9"/>
<dbReference type="RefSeq" id="WP_132454108.1">
    <property type="nucleotide sequence ID" value="NZ_JAWIZJ010000002.1"/>
</dbReference>
<sequence length="96" mass="11912">MSQRQQREMKKAQLLRQIQQQRLDLSASKNRWLNATARYDRYWQNLMQWRKFWIAGSGLVALYGIRHPKRMFLWGRRLVGIWGTFRFMRKTLKLRR</sequence>
<keyword evidence="2" id="KW-1185">Reference proteome</keyword>
<evidence type="ECO:0000313" key="2">
    <source>
        <dbReference type="Proteomes" id="UP000295433"/>
    </source>
</evidence>
<dbReference type="Pfam" id="PF13997">
    <property type="entry name" value="YqjK"/>
    <property type="match status" value="1"/>
</dbReference>
<dbReference type="Proteomes" id="UP000295433">
    <property type="component" value="Unassembled WGS sequence"/>
</dbReference>
<dbReference type="OrthoDB" id="6504948at2"/>
<name>A0A4R3VTW9_9GAMM</name>
<evidence type="ECO:0000313" key="1">
    <source>
        <dbReference type="EMBL" id="TCV07684.1"/>
    </source>
</evidence>
<accession>A0A4R3VTW9</accession>
<organism evidence="1 2">
    <name type="scientific">Samsonia erythrinae</name>
    <dbReference type="NCBI Taxonomy" id="160434"/>
    <lineage>
        <taxon>Bacteria</taxon>
        <taxon>Pseudomonadati</taxon>
        <taxon>Pseudomonadota</taxon>
        <taxon>Gammaproteobacteria</taxon>
        <taxon>Enterobacterales</taxon>
        <taxon>Pectobacteriaceae</taxon>
        <taxon>Samsonia</taxon>
    </lineage>
</organism>
<comment type="caution">
    <text evidence="1">The sequence shown here is derived from an EMBL/GenBank/DDBJ whole genome shotgun (WGS) entry which is preliminary data.</text>
</comment>
<dbReference type="InterPro" id="IPR025612">
    <property type="entry name" value="YqjK"/>
</dbReference>
<dbReference type="EMBL" id="SMBY01000002">
    <property type="protein sequence ID" value="TCV07684.1"/>
    <property type="molecule type" value="Genomic_DNA"/>
</dbReference>
<reference evidence="1 2" key="1">
    <citation type="submission" date="2019-03" db="EMBL/GenBank/DDBJ databases">
        <title>Genomic Encyclopedia of Type Strains, Phase IV (KMG-IV): sequencing the most valuable type-strain genomes for metagenomic binning, comparative biology and taxonomic classification.</title>
        <authorList>
            <person name="Goeker M."/>
        </authorList>
    </citation>
    <scope>NUCLEOTIDE SEQUENCE [LARGE SCALE GENOMIC DNA]</scope>
    <source>
        <strain evidence="1 2">DSM 16730</strain>
    </source>
</reference>
<protein>
    <submittedName>
        <fullName evidence="1">YqjK-like protein</fullName>
    </submittedName>
</protein>